<protein>
    <submittedName>
        <fullName evidence="2">Uncharacterized protein</fullName>
    </submittedName>
</protein>
<evidence type="ECO:0000313" key="2">
    <source>
        <dbReference type="EMBL" id="OXV05373.1"/>
    </source>
</evidence>
<dbReference type="EMBL" id="NPHW01007090">
    <property type="protein sequence ID" value="OXV05373.1"/>
    <property type="molecule type" value="Genomic_DNA"/>
</dbReference>
<comment type="caution">
    <text evidence="2">The sequence shown here is derived from an EMBL/GenBank/DDBJ whole genome shotgun (WGS) entry which is preliminary data.</text>
</comment>
<dbReference type="AlphaFoldDB" id="A0A232LMJ0"/>
<name>A0A232LMJ0_9EURO</name>
<evidence type="ECO:0000313" key="3">
    <source>
        <dbReference type="Proteomes" id="UP000243515"/>
    </source>
</evidence>
<evidence type="ECO:0000256" key="1">
    <source>
        <dbReference type="SAM" id="MobiDB-lite"/>
    </source>
</evidence>
<dbReference type="OrthoDB" id="9997739at2759"/>
<reference evidence="2 3" key="1">
    <citation type="journal article" date="2015" name="Environ. Microbiol.">
        <title>Metagenome sequence of Elaphomyces granulatus from sporocarp tissue reveals Ascomycota ectomycorrhizal fingerprints of genome expansion and a Proteobacteria-rich microbiome.</title>
        <authorList>
            <person name="Quandt C.A."/>
            <person name="Kohler A."/>
            <person name="Hesse C.N."/>
            <person name="Sharpton T.J."/>
            <person name="Martin F."/>
            <person name="Spatafora J.W."/>
        </authorList>
    </citation>
    <scope>NUCLEOTIDE SEQUENCE [LARGE SCALE GENOMIC DNA]</scope>
    <source>
        <strain evidence="2 3">OSC145934</strain>
    </source>
</reference>
<keyword evidence="3" id="KW-1185">Reference proteome</keyword>
<feature type="region of interest" description="Disordered" evidence="1">
    <location>
        <begin position="1"/>
        <end position="20"/>
    </location>
</feature>
<feature type="region of interest" description="Disordered" evidence="1">
    <location>
        <begin position="124"/>
        <end position="157"/>
    </location>
</feature>
<feature type="compositionally biased region" description="Low complexity" evidence="1">
    <location>
        <begin position="143"/>
        <end position="153"/>
    </location>
</feature>
<proteinExistence type="predicted"/>
<accession>A0A232LMJ0</accession>
<organism evidence="2 3">
    <name type="scientific">Elaphomyces granulatus</name>
    <dbReference type="NCBI Taxonomy" id="519963"/>
    <lineage>
        <taxon>Eukaryota</taxon>
        <taxon>Fungi</taxon>
        <taxon>Dikarya</taxon>
        <taxon>Ascomycota</taxon>
        <taxon>Pezizomycotina</taxon>
        <taxon>Eurotiomycetes</taxon>
        <taxon>Eurotiomycetidae</taxon>
        <taxon>Eurotiales</taxon>
        <taxon>Elaphomycetaceae</taxon>
        <taxon>Elaphomyces</taxon>
    </lineage>
</organism>
<sequence>MAEPFANGWPGDAREDESKRSIKSRLRNLLSESDYPLPSSNQSFRRQFQTVSNTSPHQELAPVFLGHARLYVLADKYDVRELKNLVLHKFCNTLKLFTLWESRIADVVELVRFVYDNTPPSYQHEAGAASQSEANTDQPVNISGGSSSNGQGSNHKEKKWDGLRKLVTCLVVSKLEMVAETRVFLDLLHDGGEFVKDFWAVLLAN</sequence>
<gene>
    <name evidence="2" type="ORF">Egran_06859</name>
</gene>
<dbReference type="Proteomes" id="UP000243515">
    <property type="component" value="Unassembled WGS sequence"/>
</dbReference>
<feature type="compositionally biased region" description="Polar residues" evidence="1">
    <location>
        <begin position="129"/>
        <end position="141"/>
    </location>
</feature>